<protein>
    <submittedName>
        <fullName evidence="4">Ankyrin repeat domain-containing protein</fullName>
    </submittedName>
</protein>
<keyword evidence="1" id="KW-0677">Repeat</keyword>
<dbReference type="PROSITE" id="PS50297">
    <property type="entry name" value="ANK_REP_REGION"/>
    <property type="match status" value="2"/>
</dbReference>
<evidence type="ECO:0000313" key="4">
    <source>
        <dbReference type="EMBL" id="MBF9236540.1"/>
    </source>
</evidence>
<evidence type="ECO:0000256" key="2">
    <source>
        <dbReference type="ARBA" id="ARBA00023043"/>
    </source>
</evidence>
<keyword evidence="5" id="KW-1185">Reference proteome</keyword>
<dbReference type="PANTHER" id="PTHR24189">
    <property type="entry name" value="MYOTROPHIN"/>
    <property type="match status" value="1"/>
</dbReference>
<dbReference type="PROSITE" id="PS50088">
    <property type="entry name" value="ANK_REPEAT"/>
    <property type="match status" value="2"/>
</dbReference>
<dbReference type="Pfam" id="PF12796">
    <property type="entry name" value="Ank_2"/>
    <property type="match status" value="1"/>
</dbReference>
<sequence length="284" mass="31928">MASQFSLPRFVGLVLPLWLILVGGLRAQPVLPHVSDYSVRSFEYSPAWPLAKAVQFQQGWLIRLLLAANAQLARYQEPHHGQSMLYFAVYTHRYLAVRALLKGGADPNVAFVGQEGKTPLMEAAAFYGTSKYVRLLLAHGADPNLASRPPGQLRQTTPLIEAVGTRLESVQALVEQGAQVNYVTPDDLRTALGAAVSGRDFAVVRYLLVEQRADFRLVKSLTLKKDTVRIAELLKNLAYPLDSKEYAQKMELVRFLEERGIDYRGAPVPERYYRMYPKEFIDAY</sequence>
<dbReference type="Gene3D" id="1.25.40.20">
    <property type="entry name" value="Ankyrin repeat-containing domain"/>
    <property type="match status" value="1"/>
</dbReference>
<dbReference type="InterPro" id="IPR002110">
    <property type="entry name" value="Ankyrin_rpt"/>
</dbReference>
<dbReference type="InterPro" id="IPR036770">
    <property type="entry name" value="Ankyrin_rpt-contain_sf"/>
</dbReference>
<keyword evidence="2 3" id="KW-0040">ANK repeat</keyword>
<feature type="repeat" description="ANK" evidence="3">
    <location>
        <begin position="80"/>
        <end position="112"/>
    </location>
</feature>
<dbReference type="InterPro" id="IPR050745">
    <property type="entry name" value="Multifunctional_regulatory"/>
</dbReference>
<dbReference type="EMBL" id="JADQDQ010000002">
    <property type="protein sequence ID" value="MBF9236540.1"/>
    <property type="molecule type" value="Genomic_DNA"/>
</dbReference>
<reference evidence="4 5" key="1">
    <citation type="submission" date="2020-11" db="EMBL/GenBank/DDBJ databases">
        <authorList>
            <person name="Kim M.K."/>
        </authorList>
    </citation>
    <scope>NUCLEOTIDE SEQUENCE [LARGE SCALE GENOMIC DNA]</scope>
    <source>
        <strain evidence="4 5">BT683</strain>
    </source>
</reference>
<dbReference type="Pfam" id="PF13637">
    <property type="entry name" value="Ank_4"/>
    <property type="match status" value="1"/>
</dbReference>
<name>A0ABS0IFD7_9BACT</name>
<dbReference type="SUPFAM" id="SSF48403">
    <property type="entry name" value="Ankyrin repeat"/>
    <property type="match status" value="1"/>
</dbReference>
<dbReference type="RefSeq" id="WP_196280936.1">
    <property type="nucleotide sequence ID" value="NZ_JADQDQ010000002.1"/>
</dbReference>
<dbReference type="Proteomes" id="UP000597617">
    <property type="component" value="Unassembled WGS sequence"/>
</dbReference>
<evidence type="ECO:0000313" key="5">
    <source>
        <dbReference type="Proteomes" id="UP000597617"/>
    </source>
</evidence>
<proteinExistence type="predicted"/>
<dbReference type="SMART" id="SM00248">
    <property type="entry name" value="ANK"/>
    <property type="match status" value="4"/>
</dbReference>
<evidence type="ECO:0000256" key="1">
    <source>
        <dbReference type="ARBA" id="ARBA00022737"/>
    </source>
</evidence>
<dbReference type="PANTHER" id="PTHR24189:SF50">
    <property type="entry name" value="ANKYRIN REPEAT AND SOCS BOX PROTEIN 2"/>
    <property type="match status" value="1"/>
</dbReference>
<accession>A0ABS0IFD7</accession>
<organism evidence="4 5">
    <name type="scientific">Hymenobacter jeongseonensis</name>
    <dbReference type="NCBI Taxonomy" id="2791027"/>
    <lineage>
        <taxon>Bacteria</taxon>
        <taxon>Pseudomonadati</taxon>
        <taxon>Bacteroidota</taxon>
        <taxon>Cytophagia</taxon>
        <taxon>Cytophagales</taxon>
        <taxon>Hymenobacteraceae</taxon>
        <taxon>Hymenobacter</taxon>
    </lineage>
</organism>
<comment type="caution">
    <text evidence="4">The sequence shown here is derived from an EMBL/GenBank/DDBJ whole genome shotgun (WGS) entry which is preliminary data.</text>
</comment>
<evidence type="ECO:0000256" key="3">
    <source>
        <dbReference type="PROSITE-ProRule" id="PRU00023"/>
    </source>
</evidence>
<feature type="repeat" description="ANK" evidence="3">
    <location>
        <begin position="115"/>
        <end position="148"/>
    </location>
</feature>
<gene>
    <name evidence="4" type="ORF">I2I05_03945</name>
</gene>